<evidence type="ECO:0000313" key="3">
    <source>
        <dbReference type="Proteomes" id="UP001165384"/>
    </source>
</evidence>
<accession>A0ABS9JYN3</accession>
<keyword evidence="1" id="KW-1133">Transmembrane helix</keyword>
<evidence type="ECO:0000313" key="2">
    <source>
        <dbReference type="EMBL" id="MCG2575991.1"/>
    </source>
</evidence>
<dbReference type="InterPro" id="IPR047798">
    <property type="entry name" value="BPSS1780-like"/>
</dbReference>
<keyword evidence="1" id="KW-0812">Transmembrane</keyword>
<feature type="transmembrane region" description="Helical" evidence="1">
    <location>
        <begin position="193"/>
        <end position="215"/>
    </location>
</feature>
<sequence>MRAQTLPSAAGWQWVMGGFAIFRRNPIMLGMLVVAYWFTVLFLNIVPYIGVLVASLAIPGLSVGLMQAARNLERGQPIGLQTLYGSLKENGRTLVILGGLYLGCTLGVLAMSTLVDGGDLLRFMLASNRAERAMVEDADFLLSALFVMLLMTPVLMAWWFAPVLASWHRLSVGRSLFFSFMACWMNWRPFLTYGLGLIIVAGILPGVLLGILLLIMPGAANLVTAIVTIPMVLVVAPTIFASFYASYRDIFGISEIV</sequence>
<name>A0ABS9JYN3_9RHOO</name>
<dbReference type="Proteomes" id="UP001165384">
    <property type="component" value="Unassembled WGS sequence"/>
</dbReference>
<reference evidence="2" key="1">
    <citation type="submission" date="2022-01" db="EMBL/GenBank/DDBJ databases">
        <authorList>
            <person name="Jo J.-H."/>
            <person name="Im W.-T."/>
        </authorList>
    </citation>
    <scope>NUCLEOTIDE SEQUENCE</scope>
    <source>
        <strain evidence="2">XY25</strain>
    </source>
</reference>
<evidence type="ECO:0008006" key="4">
    <source>
        <dbReference type="Google" id="ProtNLM"/>
    </source>
</evidence>
<proteinExistence type="predicted"/>
<gene>
    <name evidence="2" type="ORF">LZ012_03155</name>
</gene>
<evidence type="ECO:0000256" key="1">
    <source>
        <dbReference type="SAM" id="Phobius"/>
    </source>
</evidence>
<feature type="transmembrane region" description="Helical" evidence="1">
    <location>
        <begin position="140"/>
        <end position="160"/>
    </location>
</feature>
<organism evidence="2 3">
    <name type="scientific">Dechloromonas hankyongensis</name>
    <dbReference type="NCBI Taxonomy" id="2908002"/>
    <lineage>
        <taxon>Bacteria</taxon>
        <taxon>Pseudomonadati</taxon>
        <taxon>Pseudomonadota</taxon>
        <taxon>Betaproteobacteria</taxon>
        <taxon>Rhodocyclales</taxon>
        <taxon>Azonexaceae</taxon>
        <taxon>Dechloromonas</taxon>
    </lineage>
</organism>
<comment type="caution">
    <text evidence="2">The sequence shown here is derived from an EMBL/GenBank/DDBJ whole genome shotgun (WGS) entry which is preliminary data.</text>
</comment>
<dbReference type="NCBIfam" id="NF041043">
    <property type="entry name" value="BPSS1780_fam"/>
    <property type="match status" value="1"/>
</dbReference>
<feature type="transmembrane region" description="Helical" evidence="1">
    <location>
        <begin position="222"/>
        <end position="245"/>
    </location>
</feature>
<feature type="transmembrane region" description="Helical" evidence="1">
    <location>
        <begin position="94"/>
        <end position="115"/>
    </location>
</feature>
<protein>
    <recommendedName>
        <fullName evidence="4">Transmembrane protein</fullName>
    </recommendedName>
</protein>
<keyword evidence="1" id="KW-0472">Membrane</keyword>
<dbReference type="EMBL" id="JAKLTN010000001">
    <property type="protein sequence ID" value="MCG2575991.1"/>
    <property type="molecule type" value="Genomic_DNA"/>
</dbReference>
<keyword evidence="3" id="KW-1185">Reference proteome</keyword>
<dbReference type="RefSeq" id="WP_275707466.1">
    <property type="nucleotide sequence ID" value="NZ_JAKLTN010000001.1"/>
</dbReference>